<dbReference type="PRINTS" id="PR00081">
    <property type="entry name" value="GDHRDH"/>
</dbReference>
<evidence type="ECO:0000313" key="4">
    <source>
        <dbReference type="EMBL" id="CAA7398097.1"/>
    </source>
</evidence>
<dbReference type="Pfam" id="PF13561">
    <property type="entry name" value="adh_short_C2"/>
    <property type="match status" value="1"/>
</dbReference>
<dbReference type="PANTHER" id="PTHR42898">
    <property type="entry name" value="TROPINONE REDUCTASE"/>
    <property type="match status" value="1"/>
</dbReference>
<dbReference type="FunFam" id="3.40.50.720:FF:000084">
    <property type="entry name" value="Short-chain dehydrogenase reductase"/>
    <property type="match status" value="1"/>
</dbReference>
<dbReference type="InterPro" id="IPR036291">
    <property type="entry name" value="NAD(P)-bd_dom_sf"/>
</dbReference>
<dbReference type="PANTHER" id="PTHR42898:SF6">
    <property type="entry name" value="NADP-DEPENDENT MANNITOL DEHYDROGENASE"/>
    <property type="match status" value="1"/>
</dbReference>
<name>A0A7I8KJX9_SPIIN</name>
<dbReference type="Gene3D" id="3.40.50.720">
    <property type="entry name" value="NAD(P)-binding Rossmann-like Domain"/>
    <property type="match status" value="1"/>
</dbReference>
<dbReference type="SUPFAM" id="SSF51735">
    <property type="entry name" value="NAD(P)-binding Rossmann-fold domains"/>
    <property type="match status" value="1"/>
</dbReference>
<organism evidence="4 5">
    <name type="scientific">Spirodela intermedia</name>
    <name type="common">Intermediate duckweed</name>
    <dbReference type="NCBI Taxonomy" id="51605"/>
    <lineage>
        <taxon>Eukaryota</taxon>
        <taxon>Viridiplantae</taxon>
        <taxon>Streptophyta</taxon>
        <taxon>Embryophyta</taxon>
        <taxon>Tracheophyta</taxon>
        <taxon>Spermatophyta</taxon>
        <taxon>Magnoliopsida</taxon>
        <taxon>Liliopsida</taxon>
        <taxon>Araceae</taxon>
        <taxon>Lemnoideae</taxon>
        <taxon>Spirodela</taxon>
    </lineage>
</organism>
<evidence type="ECO:0000313" key="5">
    <source>
        <dbReference type="Proteomes" id="UP000663760"/>
    </source>
</evidence>
<dbReference type="InterPro" id="IPR057326">
    <property type="entry name" value="KR_dom"/>
</dbReference>
<evidence type="ECO:0000256" key="1">
    <source>
        <dbReference type="ARBA" id="ARBA00022857"/>
    </source>
</evidence>
<feature type="domain" description="Ketoreductase" evidence="3">
    <location>
        <begin position="27"/>
        <end position="209"/>
    </location>
</feature>
<dbReference type="InterPro" id="IPR045000">
    <property type="entry name" value="TR"/>
</dbReference>
<dbReference type="Proteomes" id="UP000663760">
    <property type="component" value="Chromosome 6"/>
</dbReference>
<evidence type="ECO:0000259" key="3">
    <source>
        <dbReference type="SMART" id="SM00822"/>
    </source>
</evidence>
<dbReference type="SMART" id="SM00822">
    <property type="entry name" value="PKS_KR"/>
    <property type="match status" value="1"/>
</dbReference>
<protein>
    <recommendedName>
        <fullName evidence="3">Ketoreductase domain-containing protein</fullName>
    </recommendedName>
</protein>
<dbReference type="InterPro" id="IPR002347">
    <property type="entry name" value="SDR_fam"/>
</dbReference>
<sequence>MAEEGDGSSGRAGGGKGDGWRWSLRGMTALVTGGTRGIGHAVVEELAGFGAAVYTCSRKETELADCLQKWEKMGFSVTGSVCDVSLRDEREKLVEKAAAAFGGKLNILVNNAGTNTRKPTVDYSAEEYSHIMSTNLDSAFHLCQLSHPLLKASGEGSVVFISSVAGLVAIASGSIYAATKGALNQLTRSLACEWAKDSIRVNCVAPWYINTSLVKQVLEDGEFTQRVIGRTPLRRVGEPTEVSSLVAFLCLPAASYITGQTVAVDGGMTVNGFFPTHG</sequence>
<dbReference type="OrthoDB" id="417891at2759"/>
<evidence type="ECO:0000256" key="2">
    <source>
        <dbReference type="ARBA" id="ARBA00023002"/>
    </source>
</evidence>
<dbReference type="NCBIfam" id="NF005559">
    <property type="entry name" value="PRK07231.1"/>
    <property type="match status" value="1"/>
</dbReference>
<keyword evidence="2" id="KW-0560">Oxidoreductase</keyword>
<accession>A0A7I8KJX9</accession>
<keyword evidence="1" id="KW-0521">NADP</keyword>
<dbReference type="InterPro" id="IPR020904">
    <property type="entry name" value="Sc_DH/Rdtase_CS"/>
</dbReference>
<keyword evidence="5" id="KW-1185">Reference proteome</keyword>
<dbReference type="AlphaFoldDB" id="A0A7I8KJX9"/>
<dbReference type="EMBL" id="LR746269">
    <property type="protein sequence ID" value="CAA7398097.1"/>
    <property type="molecule type" value="Genomic_DNA"/>
</dbReference>
<dbReference type="PROSITE" id="PS00061">
    <property type="entry name" value="ADH_SHORT"/>
    <property type="match status" value="1"/>
</dbReference>
<dbReference type="PRINTS" id="PR00080">
    <property type="entry name" value="SDRFAMILY"/>
</dbReference>
<dbReference type="GO" id="GO:0016491">
    <property type="term" value="F:oxidoreductase activity"/>
    <property type="evidence" value="ECO:0007669"/>
    <property type="project" value="UniProtKB-KW"/>
</dbReference>
<reference evidence="4" key="1">
    <citation type="submission" date="2020-02" db="EMBL/GenBank/DDBJ databases">
        <authorList>
            <person name="Scholz U."/>
            <person name="Mascher M."/>
            <person name="Fiebig A."/>
        </authorList>
    </citation>
    <scope>NUCLEOTIDE SEQUENCE</scope>
</reference>
<gene>
    <name evidence="4" type="ORF">SI8410_06008762</name>
</gene>
<proteinExistence type="predicted"/>